<dbReference type="EMBL" id="MT143621">
    <property type="protein sequence ID" value="QJA98978.1"/>
    <property type="molecule type" value="Genomic_DNA"/>
</dbReference>
<dbReference type="AlphaFoldDB" id="A0A6M3M299"/>
<protein>
    <submittedName>
        <fullName evidence="1">Uncharacterized protein</fullName>
    </submittedName>
</protein>
<gene>
    <name evidence="1" type="ORF">MM171A01422_0011</name>
</gene>
<name>A0A6M3M299_9ZZZZ</name>
<reference evidence="1" key="1">
    <citation type="submission" date="2020-03" db="EMBL/GenBank/DDBJ databases">
        <title>The deep terrestrial virosphere.</title>
        <authorList>
            <person name="Holmfeldt K."/>
            <person name="Nilsson E."/>
            <person name="Simone D."/>
            <person name="Lopez-Fernandez M."/>
            <person name="Wu X."/>
            <person name="de Brujin I."/>
            <person name="Lundin D."/>
            <person name="Andersson A."/>
            <person name="Bertilsson S."/>
            <person name="Dopson M."/>
        </authorList>
    </citation>
    <scope>NUCLEOTIDE SEQUENCE</scope>
    <source>
        <strain evidence="1">MM171A01422</strain>
    </source>
</reference>
<organism evidence="1">
    <name type="scientific">viral metagenome</name>
    <dbReference type="NCBI Taxonomy" id="1070528"/>
    <lineage>
        <taxon>unclassified sequences</taxon>
        <taxon>metagenomes</taxon>
        <taxon>organismal metagenomes</taxon>
    </lineage>
</organism>
<proteinExistence type="predicted"/>
<accession>A0A6M3M299</accession>
<evidence type="ECO:0000313" key="1">
    <source>
        <dbReference type="EMBL" id="QJA98978.1"/>
    </source>
</evidence>
<sequence>MNRLILSNKEFQKMPYANTPTAWTKTKGECEGILYGLRSKGILKKHGWVTEGDADDEVDTLYMELEIPVSETQIRTINLKFQPTMIYTEHWKGAIKRGDKRLVTKCHKNASWRMFYWHFKSKMEAVQYGLVTMENEFMSNIMHYLKDDRGKITGEITFGEALKMLLLEDKIGAVLEDKREVKVVDAEVVDHR</sequence>